<feature type="domain" description="Abortive infection phage resistance protein N-terminal" evidence="2">
    <location>
        <begin position="26"/>
        <end position="175"/>
    </location>
</feature>
<comment type="caution">
    <text evidence="3">The sequence shown here is derived from an EMBL/GenBank/DDBJ whole genome shotgun (WGS) entry which is preliminary data.</text>
</comment>
<dbReference type="Proteomes" id="UP001165580">
    <property type="component" value="Unassembled WGS sequence"/>
</dbReference>
<reference evidence="3" key="1">
    <citation type="submission" date="2022-08" db="EMBL/GenBank/DDBJ databases">
        <authorList>
            <person name="Deng Y."/>
            <person name="Han X.-F."/>
            <person name="Zhang Y.-Q."/>
        </authorList>
    </citation>
    <scope>NUCLEOTIDE SEQUENCE</scope>
    <source>
        <strain evidence="3">CPCC 205716</strain>
    </source>
</reference>
<evidence type="ECO:0000259" key="2">
    <source>
        <dbReference type="Pfam" id="PF22879"/>
    </source>
</evidence>
<dbReference type="EMBL" id="JANTEZ010000001">
    <property type="protein sequence ID" value="MCS5713524.1"/>
    <property type="molecule type" value="Genomic_DNA"/>
</dbReference>
<gene>
    <name evidence="3" type="ORF">NVV95_03030</name>
</gene>
<protein>
    <submittedName>
        <fullName evidence="3">AIPR family protein</fullName>
    </submittedName>
</protein>
<evidence type="ECO:0000313" key="3">
    <source>
        <dbReference type="EMBL" id="MCS5713524.1"/>
    </source>
</evidence>
<dbReference type="Pfam" id="PF22879">
    <property type="entry name" value="AIPR_N"/>
    <property type="match status" value="1"/>
</dbReference>
<keyword evidence="4" id="KW-1185">Reference proteome</keyword>
<dbReference type="RefSeq" id="WP_259485054.1">
    <property type="nucleotide sequence ID" value="NZ_JANTEZ010000001.1"/>
</dbReference>
<accession>A0ABT2GF54</accession>
<feature type="domain" description="Abortive phage infection protein C-terminal" evidence="1">
    <location>
        <begin position="236"/>
        <end position="559"/>
    </location>
</feature>
<organism evidence="3 4">
    <name type="scientific">Herbiconiux gentiana</name>
    <dbReference type="NCBI Taxonomy" id="2970912"/>
    <lineage>
        <taxon>Bacteria</taxon>
        <taxon>Bacillati</taxon>
        <taxon>Actinomycetota</taxon>
        <taxon>Actinomycetes</taxon>
        <taxon>Micrococcales</taxon>
        <taxon>Microbacteriaceae</taxon>
        <taxon>Herbiconiux</taxon>
    </lineage>
</organism>
<sequence length="688" mass="76783">MSFEDDLRDSIAIRAEGSSSFRIQAFAEELAERLEVAEVVFDVSVESLRCTGRNRRNLELLGYAEDPADDSLVILVGSYFDSPGAVLNMTEAKRVFGAGAGFLEQSADGWLGDNLEISSKEAEYSIYFKKHFSRFERIKFILITDATMSSTIKAIPSDEVAGKPASYSIWDLRRFEELANSDSGRDDIHVDLTTWLPDGLPCLEGAESGQHARSYLAVLPGRLLADVFREYGSQLLESNVRTFLSARGKVNKGIQYTLAQEPDMFLAYNNGLTTTATGVTLERRGGAAFITAIDNWQIVNGGQTTSSLAYFMRQAKDRSLDGVFVQMKLVTVEPDQAADLVSKVSRFANSQNKVSEADFFSNSPFHVRLEQISLRLKAPALEGMQFGTGWFYERTRGQYENTRNARTASEQKRFDLEFPKSQKIMKTDWAKYAFAWGKRPHDVSKGAQSNFMAYAVEADAIWDNNDQAINDAYFRTNVAKVIMFNQLRAAVMKSPWYGTGYLANIVAYAMSKFAFEIEAQFPSSRFDFDAVWNRQSLSAETEEVLLEIANLMQKVLTDPGRPQSNVTQWAKQVACWDSAKDSPFVLPRGIEVDLVSRSDEKTAQVAARRERQVDSGFEAIGRVLKVKPDVWSTVLREGVRGGLISPTERGIIERIAVPGTVPTERQAARALLALERSAENALISHDAY</sequence>
<evidence type="ECO:0000259" key="1">
    <source>
        <dbReference type="Pfam" id="PF10592"/>
    </source>
</evidence>
<name>A0ABT2GF54_9MICO</name>
<dbReference type="InterPro" id="IPR018891">
    <property type="entry name" value="AIPR_C"/>
</dbReference>
<evidence type="ECO:0000313" key="4">
    <source>
        <dbReference type="Proteomes" id="UP001165580"/>
    </source>
</evidence>
<dbReference type="InterPro" id="IPR055101">
    <property type="entry name" value="AIPR_N"/>
</dbReference>
<proteinExistence type="predicted"/>
<dbReference type="Pfam" id="PF10592">
    <property type="entry name" value="AIPR"/>
    <property type="match status" value="1"/>
</dbReference>